<gene>
    <name evidence="11" type="ORF">E8M12_03345</name>
</gene>
<dbReference type="InterPro" id="IPR045851">
    <property type="entry name" value="AMP-bd_C_sf"/>
</dbReference>
<dbReference type="PANTHER" id="PTHR43767:SF8">
    <property type="entry name" value="LONG-CHAIN-FATTY-ACID--COA LIGASE"/>
    <property type="match status" value="1"/>
</dbReference>
<dbReference type="Pfam" id="PF00501">
    <property type="entry name" value="AMP-binding"/>
    <property type="match status" value="1"/>
</dbReference>
<accession>A0A4U1B7L0</accession>
<keyword evidence="5" id="KW-0472">Membrane</keyword>
<feature type="domain" description="AMP-binding enzyme C-terminal" evidence="10">
    <location>
        <begin position="439"/>
        <end position="512"/>
    </location>
</feature>
<dbReference type="InterPro" id="IPR025110">
    <property type="entry name" value="AMP-bd_C"/>
</dbReference>
<dbReference type="InterPro" id="IPR050237">
    <property type="entry name" value="ATP-dep_AMP-bd_enzyme"/>
</dbReference>
<dbReference type="FunFam" id="3.40.50.12780:FF:000003">
    <property type="entry name" value="Long-chain-fatty-acid--CoA ligase FadD"/>
    <property type="match status" value="1"/>
</dbReference>
<dbReference type="InterPro" id="IPR000873">
    <property type="entry name" value="AMP-dep_synth/lig_dom"/>
</dbReference>
<dbReference type="Proteomes" id="UP000307999">
    <property type="component" value="Unassembled WGS sequence"/>
</dbReference>
<dbReference type="EC" id="6.2.1.3" evidence="6"/>
<sequence length="520" mass="56900">MMQAEINHYKNLTSLIDNAFESYADRPAYTCLGQTLNFAEINEKATQLAAYFQSIDLQPGDRIVIQLPNLIQYPIAMYAALKAGLIVVNTNPLYTPREMLHQFNDSGAKAIVILSDLMPKLESIMAQTSIEQVIVTGATDLLTPDAIADITSGIAFNQAVANGKDLPLNTSNATLDDLAILQYTGGTTGVSKGAQLTHRNLIANALQTAEMLGGHCREQEEILVCPLPLYHIYALLVSMIFYASKGNHSLLIPNPRDLPAFIDSIQPFKFTTFMGLNTLFVGLCNQPEFRDLDFSALKLTLSGGTSLTTTAADLWQQVTDCEICEGYGLSETSPIVALNRPSQQQIGTVGEPLAGTQVEFWDENDKAVADGDAGQLVVKGPQVMKGYWQMPEETKAALTDDGYFKTGDIGIRQSDGKIKIVDRMKDLIIVSGFNVYPNEVEDVLVTHPAVIEAAVIGHPDERSGETVTAYLTTRGSVDEAQIIAFCREHLTSYKVPKSIVFMDELPKSSVGKILRRELRK</sequence>
<dbReference type="PROSITE" id="PS00455">
    <property type="entry name" value="AMP_BINDING"/>
    <property type="match status" value="1"/>
</dbReference>
<dbReference type="OrthoDB" id="9803968at2"/>
<dbReference type="Gene3D" id="3.30.300.30">
    <property type="match status" value="1"/>
</dbReference>
<dbReference type="EMBL" id="SWDB01000007">
    <property type="protein sequence ID" value="TKB46603.1"/>
    <property type="molecule type" value="Genomic_DNA"/>
</dbReference>
<dbReference type="InterPro" id="IPR020845">
    <property type="entry name" value="AMP-binding_CS"/>
</dbReference>
<keyword evidence="4 11" id="KW-0436">Ligase</keyword>
<evidence type="ECO:0000256" key="1">
    <source>
        <dbReference type="ARBA" id="ARBA00004170"/>
    </source>
</evidence>
<dbReference type="Gene3D" id="3.40.50.12780">
    <property type="entry name" value="N-terminal domain of ligase-like"/>
    <property type="match status" value="1"/>
</dbReference>
<keyword evidence="12" id="KW-1185">Reference proteome</keyword>
<evidence type="ECO:0000313" key="12">
    <source>
        <dbReference type="Proteomes" id="UP000307999"/>
    </source>
</evidence>
<dbReference type="GO" id="GO:0004467">
    <property type="term" value="F:long-chain fatty acid-CoA ligase activity"/>
    <property type="evidence" value="ECO:0007669"/>
    <property type="project" value="UniProtKB-EC"/>
</dbReference>
<organism evidence="11 12">
    <name type="scientific">Thalassotalea mangrovi</name>
    <dbReference type="NCBI Taxonomy" id="2572245"/>
    <lineage>
        <taxon>Bacteria</taxon>
        <taxon>Pseudomonadati</taxon>
        <taxon>Pseudomonadota</taxon>
        <taxon>Gammaproteobacteria</taxon>
        <taxon>Alteromonadales</taxon>
        <taxon>Colwelliaceae</taxon>
        <taxon>Thalassotalea</taxon>
    </lineage>
</organism>
<dbReference type="FunFam" id="3.30.300.30:FF:000008">
    <property type="entry name" value="2,3-dihydroxybenzoate-AMP ligase"/>
    <property type="match status" value="1"/>
</dbReference>
<comment type="similarity">
    <text evidence="3">Belongs to the ATP-dependent AMP-binding enzyme family.</text>
</comment>
<name>A0A4U1B7L0_9GAMM</name>
<evidence type="ECO:0000256" key="6">
    <source>
        <dbReference type="ARBA" id="ARBA00026121"/>
    </source>
</evidence>
<evidence type="ECO:0000256" key="5">
    <source>
        <dbReference type="ARBA" id="ARBA00023136"/>
    </source>
</evidence>
<comment type="pathway">
    <text evidence="2">Lipid metabolism; fatty acid beta-oxidation.</text>
</comment>
<evidence type="ECO:0000259" key="10">
    <source>
        <dbReference type="Pfam" id="PF13193"/>
    </source>
</evidence>
<dbReference type="SUPFAM" id="SSF56801">
    <property type="entry name" value="Acetyl-CoA synthetase-like"/>
    <property type="match status" value="1"/>
</dbReference>
<evidence type="ECO:0000313" key="11">
    <source>
        <dbReference type="EMBL" id="TKB46603.1"/>
    </source>
</evidence>
<evidence type="ECO:0000256" key="8">
    <source>
        <dbReference type="ARBA" id="ARBA00042773"/>
    </source>
</evidence>
<feature type="domain" description="AMP-dependent synthetase/ligase" evidence="9">
    <location>
        <begin position="19"/>
        <end position="388"/>
    </location>
</feature>
<comment type="caution">
    <text evidence="11">The sequence shown here is derived from an EMBL/GenBank/DDBJ whole genome shotgun (WGS) entry which is preliminary data.</text>
</comment>
<dbReference type="InterPro" id="IPR042099">
    <property type="entry name" value="ANL_N_sf"/>
</dbReference>
<evidence type="ECO:0000259" key="9">
    <source>
        <dbReference type="Pfam" id="PF00501"/>
    </source>
</evidence>
<proteinExistence type="inferred from homology"/>
<reference evidence="11 12" key="1">
    <citation type="submission" date="2019-04" db="EMBL/GenBank/DDBJ databases">
        <title>Thalassotalea guangxiensis sp. nov., isolated from sediment of the coastal wetland.</title>
        <authorList>
            <person name="Zheng S."/>
            <person name="Zhang D."/>
        </authorList>
    </citation>
    <scope>NUCLEOTIDE SEQUENCE [LARGE SCALE GENOMIC DNA]</scope>
    <source>
        <strain evidence="11 12">ZS-4</strain>
    </source>
</reference>
<dbReference type="PANTHER" id="PTHR43767">
    <property type="entry name" value="LONG-CHAIN-FATTY-ACID--COA LIGASE"/>
    <property type="match status" value="1"/>
</dbReference>
<dbReference type="AlphaFoldDB" id="A0A4U1B7L0"/>
<evidence type="ECO:0000256" key="2">
    <source>
        <dbReference type="ARBA" id="ARBA00005005"/>
    </source>
</evidence>
<evidence type="ECO:0000256" key="4">
    <source>
        <dbReference type="ARBA" id="ARBA00022598"/>
    </source>
</evidence>
<dbReference type="Pfam" id="PF13193">
    <property type="entry name" value="AMP-binding_C"/>
    <property type="match status" value="1"/>
</dbReference>
<evidence type="ECO:0000256" key="7">
    <source>
        <dbReference type="ARBA" id="ARBA00039545"/>
    </source>
</evidence>
<comment type="subcellular location">
    <subcellularLocation>
        <location evidence="1">Membrane</location>
        <topology evidence="1">Peripheral membrane protein</topology>
    </subcellularLocation>
</comment>
<dbReference type="CDD" id="cd05936">
    <property type="entry name" value="FC-FACS_FadD_like"/>
    <property type="match status" value="1"/>
</dbReference>
<dbReference type="GO" id="GO:0016020">
    <property type="term" value="C:membrane"/>
    <property type="evidence" value="ECO:0007669"/>
    <property type="project" value="UniProtKB-SubCell"/>
</dbReference>
<evidence type="ECO:0000256" key="3">
    <source>
        <dbReference type="ARBA" id="ARBA00006432"/>
    </source>
</evidence>
<protein>
    <recommendedName>
        <fullName evidence="7">Long-chain-fatty-acid--CoA ligase</fullName>
        <ecNumber evidence="6">6.2.1.3</ecNumber>
    </recommendedName>
    <alternativeName>
        <fullName evidence="8">Long-chain acyl-CoA synthetase</fullName>
    </alternativeName>
</protein>